<dbReference type="PROSITE" id="PS00165">
    <property type="entry name" value="DEHYDRATASE_SER_THR"/>
    <property type="match status" value="1"/>
</dbReference>
<reference evidence="19 20" key="1">
    <citation type="submission" date="2016-02" db="EMBL/GenBank/DDBJ databases">
        <title>Genome analysis of coral dinoflagellate symbionts highlights evolutionary adaptations to a symbiotic lifestyle.</title>
        <authorList>
            <person name="Aranda M."/>
            <person name="Li Y."/>
            <person name="Liew Y.J."/>
            <person name="Baumgarten S."/>
            <person name="Simakov O."/>
            <person name="Wilson M."/>
            <person name="Piel J."/>
            <person name="Ashoor H."/>
            <person name="Bougouffa S."/>
            <person name="Bajic V.B."/>
            <person name="Ryu T."/>
            <person name="Ravasi T."/>
            <person name="Bayer T."/>
            <person name="Micklem G."/>
            <person name="Kim H."/>
            <person name="Bhak J."/>
            <person name="Lajeunesse T.C."/>
            <person name="Voolstra C.R."/>
        </authorList>
    </citation>
    <scope>NUCLEOTIDE SEQUENCE [LARGE SCALE GENOMIC DNA]</scope>
    <source>
        <strain evidence="19 20">CCMP2467</strain>
    </source>
</reference>
<sequence length="1634" mass="177129">MLLSVMVVDYGFSASDDAKLWLNRTIKFATGCCEAGADDHKGVDESQQSCKSTRDGGNGRTVRNILEAGYRNFAARVVPTLYKDKNVRPVLDRVEQYAKWKEEKKNSYLLKYGGDGDDDADGEDDVMLLALASADRVAAAAAAAVVVVDVVLIVVAVVVAVVVVVVVVVLLLLLLLLVAVVVAAATAVLDDVFAGVGAAAAAAAAPAAGKMAQKYLERYYGIDAACVEDHRDPRNNWKPACERTKGLLTQLVGEDFILVHASRATDASWLPQVVLGGRSIEAGDATLQAVPNPPPAPKYDSLPLMEDSEELKPLLAKLRKLVGLNTVKEAMGKLFGLVKLSSWRTSLGMTSLEGQSFHMRFLGNPGTGKTVVARIVGEMMVKMGVVEMPEEQQQKLEAEAKNRSKEAGHEVPTELVFREASRADLVAQYLGQTAPKVENAVKNALGGVLFIDEAYALVREGKDTFGQEAVDTLIKEMEDKRKNVIVILAGYESEMDTFFDSNPGFKSRVPFSFRFEDYSCNELGQIGNLVLSSQGLAVPPQVGAQFVDLISFASGCCNNVADADCHPSRDNGNGRTVRNVVEALQRAMARRVVRGKGRSAEDLGTLTAEDVVAVAEEQAKTRLEGPCGQEGLLYKLAHAARQEAGLRSWFHEYKLSDPRTQLHRMVRETGRLTKTMSSFQSPQLESLKSVCSAGLDKLVRRMDRKIRKTCNEYLPALSSKMSESNQMTVAEFESTIQKVEMTSQEAVLLLKLLNVEDTPAPLDTLQAKVESCEPRLDELKGSSVMAPLESLVSVLNAVEKEKDTRASTSRRASIAKGAYTSEGSTNRRASVSKGTANSETSTNPKSSTSKSSRRASIAKEPEEEESKSPEKEKSSHGRRASTEKEPRPESKSRRASAEKETPSESPSSASKAPTAAPSSSQVPDAMRRAAAPASPNKIRLQDVAFWQRHGSLGCEAHGAAQIIGLRTRPWATYTAEMRHPASPPFLAALGLLLSGAETRIILGAFDSLDKTWFSKRKMEEVYDVCKRTDLHFAPTLSQRTGNRVFLKREDQQTVYSFKLRGAYNKIVNLCLLAVGGSRGVAFSASALNISAKIFMPKTTPSIKVDSVRRYANDISEVILVGDNYDAAYAATVECIAQEGRVLVHPFNDPLVIAGQGTIGKEILEQTTKEDTDALVIRDRSGGLVALIIGKRRSGDAHTSQGNSFINLALQILAVRYAFELDALSGHVIIVVEGDDAEVIIPKRFFTPLGMARYRAFLASSGVVPEFEVCQTYTTDSDDPLRPSEFCSPHFVFLSDDTPMVVPTFCRALSRGIGRALARAGALSGLALASCMPVLGDICHHVACRLQRGGLLAGVASFLLGRPVIGVEALDSAAMTESLKAKELIELPSVGLFADGAAVKKVGDETFRLCSEHVDDMINVSTDEICAAIKDSFIDTRVVLEPAGALATAGLKRYAQQSSKGGALVAVTSGANMDFDRLRFVSERADTSETHLAVQIPETVGSFLSMYNCIFPRNVTECSYRISGDLADVFIAFQASSLEDKEEVMSNMRKKGYGLLDISQNELAKVHGRNLIGGRAPAHLTSEEGLFRFEFPEKPGALLNFLENLPPGMDKVKHFAVVLFCSHCAHQHLALLRAY</sequence>
<feature type="transmembrane region" description="Helical" evidence="14">
    <location>
        <begin position="164"/>
        <end position="185"/>
    </location>
</feature>
<evidence type="ECO:0000256" key="7">
    <source>
        <dbReference type="ARBA" id="ARBA00022624"/>
    </source>
</evidence>
<evidence type="ECO:0000256" key="6">
    <source>
        <dbReference type="ARBA" id="ARBA00022605"/>
    </source>
</evidence>
<dbReference type="InterPro" id="IPR000634">
    <property type="entry name" value="Ser/Thr_deHydtase_PyrdxlP-BS"/>
</dbReference>
<organism evidence="19 20">
    <name type="scientific">Symbiodinium microadriaticum</name>
    <name type="common">Dinoflagellate</name>
    <name type="synonym">Zooxanthella microadriatica</name>
    <dbReference type="NCBI Taxonomy" id="2951"/>
    <lineage>
        <taxon>Eukaryota</taxon>
        <taxon>Sar</taxon>
        <taxon>Alveolata</taxon>
        <taxon>Dinophyceae</taxon>
        <taxon>Suessiales</taxon>
        <taxon>Symbiodiniaceae</taxon>
        <taxon>Symbiodinium</taxon>
    </lineage>
</organism>
<evidence type="ECO:0000256" key="8">
    <source>
        <dbReference type="ARBA" id="ARBA00022741"/>
    </source>
</evidence>
<dbReference type="GO" id="GO:0006565">
    <property type="term" value="P:L-serine catabolic process"/>
    <property type="evidence" value="ECO:0007669"/>
    <property type="project" value="TreeGrafter"/>
</dbReference>
<dbReference type="InterPro" id="IPR001926">
    <property type="entry name" value="TrpB-like_PALP"/>
</dbReference>
<keyword evidence="12" id="KW-0100">Branched-chain amino acid biosynthesis</keyword>
<dbReference type="InterPro" id="IPR041627">
    <property type="entry name" value="AAA_lid_6"/>
</dbReference>
<gene>
    <name evidence="19" type="primary">ilvA</name>
    <name evidence="19" type="ORF">AK812_SmicGene38846</name>
</gene>
<keyword evidence="10" id="KW-0663">Pyridoxal phosphate</keyword>
<keyword evidence="20" id="KW-1185">Reference proteome</keyword>
<evidence type="ECO:0000256" key="14">
    <source>
        <dbReference type="SAM" id="Phobius"/>
    </source>
</evidence>
<accession>A0A1Q9CCQ4</accession>
<feature type="compositionally biased region" description="Polar residues" evidence="13">
    <location>
        <begin position="821"/>
        <end position="836"/>
    </location>
</feature>
<dbReference type="GO" id="GO:0004794">
    <property type="term" value="F:threonine deaminase activity"/>
    <property type="evidence" value="ECO:0007669"/>
    <property type="project" value="UniProtKB-EC"/>
</dbReference>
<dbReference type="InterPro" id="IPR036052">
    <property type="entry name" value="TrpB-like_PALP_sf"/>
</dbReference>
<evidence type="ECO:0000256" key="3">
    <source>
        <dbReference type="ARBA" id="ARBA00004810"/>
    </source>
</evidence>
<feature type="compositionally biased region" description="Low complexity" evidence="13">
    <location>
        <begin position="903"/>
        <end position="920"/>
    </location>
</feature>
<dbReference type="OrthoDB" id="443902at2759"/>
<evidence type="ECO:0000256" key="5">
    <source>
        <dbReference type="ARBA" id="ARBA00012096"/>
    </source>
</evidence>
<feature type="domain" description="ACT-like" evidence="17">
    <location>
        <begin position="1487"/>
        <end position="1566"/>
    </location>
</feature>
<proteinExistence type="inferred from homology"/>
<dbReference type="SUPFAM" id="SSF52540">
    <property type="entry name" value="P-loop containing nucleoside triphosphate hydrolases"/>
    <property type="match status" value="1"/>
</dbReference>
<evidence type="ECO:0000256" key="9">
    <source>
        <dbReference type="ARBA" id="ARBA00022840"/>
    </source>
</evidence>
<dbReference type="GO" id="GO:0003941">
    <property type="term" value="F:L-serine ammonia-lyase activity"/>
    <property type="evidence" value="ECO:0007669"/>
    <property type="project" value="TreeGrafter"/>
</dbReference>
<keyword evidence="14" id="KW-0472">Membrane</keyword>
<dbReference type="Gene3D" id="3.40.1020.10">
    <property type="entry name" value="Biosynthetic Threonine Deaminase, Domain 3"/>
    <property type="match status" value="1"/>
</dbReference>
<dbReference type="Proteomes" id="UP000186817">
    <property type="component" value="Unassembled WGS sequence"/>
</dbReference>
<dbReference type="SUPFAM" id="SSF53686">
    <property type="entry name" value="Tryptophan synthase beta subunit-like PLP-dependent enzymes"/>
    <property type="match status" value="2"/>
</dbReference>
<evidence type="ECO:0000256" key="13">
    <source>
        <dbReference type="SAM" id="MobiDB-lite"/>
    </source>
</evidence>
<dbReference type="InterPro" id="IPR045865">
    <property type="entry name" value="ACT-like_dom_sf"/>
</dbReference>
<evidence type="ECO:0000256" key="12">
    <source>
        <dbReference type="ARBA" id="ARBA00023304"/>
    </source>
</evidence>
<dbReference type="Pfam" id="PF00585">
    <property type="entry name" value="Thr_dehydrat_C"/>
    <property type="match status" value="1"/>
</dbReference>
<dbReference type="Pfam" id="PF17866">
    <property type="entry name" value="AAA_lid_6"/>
    <property type="match status" value="1"/>
</dbReference>
<evidence type="ECO:0000256" key="1">
    <source>
        <dbReference type="ARBA" id="ARBA00001274"/>
    </source>
</evidence>
<feature type="domain" description="CbbX AAA lid" evidence="18">
    <location>
        <begin position="569"/>
        <end position="611"/>
    </location>
</feature>
<evidence type="ECO:0000256" key="11">
    <source>
        <dbReference type="ARBA" id="ARBA00023239"/>
    </source>
</evidence>
<evidence type="ECO:0000313" key="19">
    <source>
        <dbReference type="EMBL" id="OLP80705.1"/>
    </source>
</evidence>
<dbReference type="GO" id="GO:0030170">
    <property type="term" value="F:pyridoxal phosphate binding"/>
    <property type="evidence" value="ECO:0007669"/>
    <property type="project" value="InterPro"/>
</dbReference>
<dbReference type="Gene3D" id="3.40.50.1100">
    <property type="match status" value="3"/>
</dbReference>
<comment type="pathway">
    <text evidence="3">Amino-acid biosynthesis; L-isoleucine biosynthesis; 2-oxobutanoate from L-threonine: step 1/1.</text>
</comment>
<dbReference type="SUPFAM" id="SSF56672">
    <property type="entry name" value="DNA/RNA polymerases"/>
    <property type="match status" value="1"/>
</dbReference>
<dbReference type="SUPFAM" id="SSF55021">
    <property type="entry name" value="ACT-like"/>
    <property type="match status" value="1"/>
</dbReference>
<evidence type="ECO:0000259" key="15">
    <source>
        <dbReference type="Pfam" id="PF00004"/>
    </source>
</evidence>
<dbReference type="GO" id="GO:0009097">
    <property type="term" value="P:isoleucine biosynthetic process"/>
    <property type="evidence" value="ECO:0007669"/>
    <property type="project" value="UniProtKB-UniPathway"/>
</dbReference>
<keyword evidence="11" id="KW-0456">Lyase</keyword>
<comment type="caution">
    <text evidence="19">The sequence shown here is derived from an EMBL/GenBank/DDBJ whole genome shotgun (WGS) entry which is preliminary data.</text>
</comment>
<dbReference type="InterPro" id="IPR000641">
    <property type="entry name" value="CbxX/CfxQ"/>
</dbReference>
<dbReference type="Gene3D" id="3.40.50.300">
    <property type="entry name" value="P-loop containing nucleotide triphosphate hydrolases"/>
    <property type="match status" value="1"/>
</dbReference>
<dbReference type="PANTHER" id="PTHR48078:SF11">
    <property type="entry name" value="THREONINE DEHYDRATASE, MITOCHONDRIAL"/>
    <property type="match status" value="1"/>
</dbReference>
<dbReference type="InterPro" id="IPR003959">
    <property type="entry name" value="ATPase_AAA_core"/>
</dbReference>
<comment type="catalytic activity">
    <reaction evidence="1">
        <text>L-threonine = 2-oxobutanoate + NH4(+)</text>
        <dbReference type="Rhea" id="RHEA:22108"/>
        <dbReference type="ChEBI" id="CHEBI:16763"/>
        <dbReference type="ChEBI" id="CHEBI:28938"/>
        <dbReference type="ChEBI" id="CHEBI:57926"/>
        <dbReference type="EC" id="4.3.1.19"/>
    </reaction>
</comment>
<dbReference type="UniPathway" id="UPA00047">
    <property type="reaction ID" value="UER00054"/>
</dbReference>
<dbReference type="GO" id="GO:0016887">
    <property type="term" value="F:ATP hydrolysis activity"/>
    <property type="evidence" value="ECO:0007669"/>
    <property type="project" value="InterPro"/>
</dbReference>
<evidence type="ECO:0000259" key="16">
    <source>
        <dbReference type="Pfam" id="PF00291"/>
    </source>
</evidence>
<name>A0A1Q9CCQ4_SYMMI</name>
<dbReference type="Pfam" id="PF00291">
    <property type="entry name" value="PALP"/>
    <property type="match status" value="2"/>
</dbReference>
<dbReference type="EC" id="4.3.1.19" evidence="5"/>
<dbReference type="InterPro" id="IPR027417">
    <property type="entry name" value="P-loop_NTPase"/>
</dbReference>
<feature type="region of interest" description="Disordered" evidence="13">
    <location>
        <begin position="800"/>
        <end position="934"/>
    </location>
</feature>
<dbReference type="GO" id="GO:0006567">
    <property type="term" value="P:L-threonine catabolic process"/>
    <property type="evidence" value="ECO:0007669"/>
    <property type="project" value="TreeGrafter"/>
</dbReference>
<evidence type="ECO:0000256" key="2">
    <source>
        <dbReference type="ARBA" id="ARBA00001933"/>
    </source>
</evidence>
<dbReference type="PANTHER" id="PTHR48078">
    <property type="entry name" value="THREONINE DEHYDRATASE, MITOCHONDRIAL-RELATED"/>
    <property type="match status" value="1"/>
</dbReference>
<feature type="domain" description="ATPase AAA-type core" evidence="15">
    <location>
        <begin position="361"/>
        <end position="495"/>
    </location>
</feature>
<evidence type="ECO:0000259" key="18">
    <source>
        <dbReference type="Pfam" id="PF17866"/>
    </source>
</evidence>
<dbReference type="CDD" id="cd00009">
    <property type="entry name" value="AAA"/>
    <property type="match status" value="1"/>
</dbReference>
<keyword evidence="14" id="KW-1133">Transmembrane helix</keyword>
<dbReference type="InterPro" id="IPR050147">
    <property type="entry name" value="Ser/Thr_Dehydratase"/>
</dbReference>
<feature type="compositionally biased region" description="Basic and acidic residues" evidence="13">
    <location>
        <begin position="866"/>
        <end position="902"/>
    </location>
</feature>
<keyword evidence="14" id="KW-0812">Transmembrane</keyword>
<comment type="cofactor">
    <cofactor evidence="2">
        <name>pyridoxal 5'-phosphate</name>
        <dbReference type="ChEBI" id="CHEBI:597326"/>
    </cofactor>
</comment>
<keyword evidence="9" id="KW-0067">ATP-binding</keyword>
<keyword evidence="6" id="KW-0028">Amino-acid biosynthesis</keyword>
<protein>
    <recommendedName>
        <fullName evidence="5">threonine ammonia-lyase</fullName>
        <ecNumber evidence="5">4.3.1.19</ecNumber>
    </recommendedName>
</protein>
<dbReference type="EMBL" id="LSRX01001355">
    <property type="protein sequence ID" value="OLP80705.1"/>
    <property type="molecule type" value="Genomic_DNA"/>
</dbReference>
<evidence type="ECO:0000256" key="10">
    <source>
        <dbReference type="ARBA" id="ARBA00022898"/>
    </source>
</evidence>
<feature type="transmembrane region" description="Helical" evidence="14">
    <location>
        <begin position="137"/>
        <end position="158"/>
    </location>
</feature>
<evidence type="ECO:0000313" key="20">
    <source>
        <dbReference type="Proteomes" id="UP000186817"/>
    </source>
</evidence>
<evidence type="ECO:0000256" key="4">
    <source>
        <dbReference type="ARBA" id="ARBA00010869"/>
    </source>
</evidence>
<dbReference type="Gene3D" id="1.10.8.60">
    <property type="match status" value="1"/>
</dbReference>
<feature type="domain" description="Tryptophan synthase beta chain-like PALP" evidence="16">
    <location>
        <begin position="1339"/>
        <end position="1469"/>
    </location>
</feature>
<feature type="compositionally biased region" description="Low complexity" evidence="13">
    <location>
        <begin position="837"/>
        <end position="850"/>
    </location>
</feature>
<comment type="similarity">
    <text evidence="4">Belongs to the serine/threonine dehydratase family.</text>
</comment>
<dbReference type="InterPro" id="IPR001721">
    <property type="entry name" value="TD_ACT-like"/>
</dbReference>
<dbReference type="Pfam" id="PF00004">
    <property type="entry name" value="AAA"/>
    <property type="match status" value="1"/>
</dbReference>
<dbReference type="PRINTS" id="PR00819">
    <property type="entry name" value="CBXCFQXSUPER"/>
</dbReference>
<dbReference type="GO" id="GO:0005524">
    <property type="term" value="F:ATP binding"/>
    <property type="evidence" value="ECO:0007669"/>
    <property type="project" value="UniProtKB-KW"/>
</dbReference>
<feature type="domain" description="Tryptophan synthase beta chain-like PALP" evidence="16">
    <location>
        <begin position="1026"/>
        <end position="1185"/>
    </location>
</feature>
<keyword evidence="8" id="KW-0547">Nucleotide-binding</keyword>
<dbReference type="InterPro" id="IPR038110">
    <property type="entry name" value="TD_ACT-like_sf"/>
</dbReference>
<evidence type="ECO:0000259" key="17">
    <source>
        <dbReference type="Pfam" id="PF00585"/>
    </source>
</evidence>
<keyword evidence="7" id="KW-0412">Isoleucine biosynthesis</keyword>
<dbReference type="InterPro" id="IPR043502">
    <property type="entry name" value="DNA/RNA_pol_sf"/>
</dbReference>